<feature type="compositionally biased region" description="Polar residues" evidence="3">
    <location>
        <begin position="1314"/>
        <end position="1325"/>
    </location>
</feature>
<evidence type="ECO:0000259" key="4">
    <source>
        <dbReference type="PROSITE" id="PS50076"/>
    </source>
</evidence>
<feature type="region of interest" description="Disordered" evidence="3">
    <location>
        <begin position="654"/>
        <end position="684"/>
    </location>
</feature>
<dbReference type="InterPro" id="IPR019734">
    <property type="entry name" value="TPR_rpt"/>
</dbReference>
<feature type="coiled-coil region" evidence="2">
    <location>
        <begin position="1163"/>
        <end position="1210"/>
    </location>
</feature>
<dbReference type="Proteomes" id="UP001314170">
    <property type="component" value="Unassembled WGS sequence"/>
</dbReference>
<feature type="region of interest" description="Disordered" evidence="3">
    <location>
        <begin position="1297"/>
        <end position="1347"/>
    </location>
</feature>
<gene>
    <name evidence="5" type="ORF">DCAF_LOCUS8308</name>
</gene>
<feature type="repeat" description="TPR" evidence="1">
    <location>
        <begin position="828"/>
        <end position="861"/>
    </location>
</feature>
<reference evidence="5 6" key="1">
    <citation type="submission" date="2024-01" db="EMBL/GenBank/DDBJ databases">
        <authorList>
            <person name="Waweru B."/>
        </authorList>
    </citation>
    <scope>NUCLEOTIDE SEQUENCE [LARGE SCALE GENOMIC DNA]</scope>
</reference>
<dbReference type="PANTHER" id="PTHR45181:SF4">
    <property type="entry name" value="HEAT SHOCK PROTEIN DNAJ WITH TETRATRICOPEPTIDE REPEAT-CONTAINING PROTEIN"/>
    <property type="match status" value="1"/>
</dbReference>
<organism evidence="5 6">
    <name type="scientific">Dovyalis caffra</name>
    <dbReference type="NCBI Taxonomy" id="77055"/>
    <lineage>
        <taxon>Eukaryota</taxon>
        <taxon>Viridiplantae</taxon>
        <taxon>Streptophyta</taxon>
        <taxon>Embryophyta</taxon>
        <taxon>Tracheophyta</taxon>
        <taxon>Spermatophyta</taxon>
        <taxon>Magnoliopsida</taxon>
        <taxon>eudicotyledons</taxon>
        <taxon>Gunneridae</taxon>
        <taxon>Pentapetalae</taxon>
        <taxon>rosids</taxon>
        <taxon>fabids</taxon>
        <taxon>Malpighiales</taxon>
        <taxon>Salicaceae</taxon>
        <taxon>Flacourtieae</taxon>
        <taxon>Dovyalis</taxon>
    </lineage>
</organism>
<name>A0AAV1RBY7_9ROSI</name>
<dbReference type="SMART" id="SM00271">
    <property type="entry name" value="DnaJ"/>
    <property type="match status" value="1"/>
</dbReference>
<feature type="region of interest" description="Disordered" evidence="3">
    <location>
        <begin position="1"/>
        <end position="51"/>
    </location>
</feature>
<dbReference type="PROSITE" id="PS00636">
    <property type="entry name" value="DNAJ_1"/>
    <property type="match status" value="1"/>
</dbReference>
<feature type="domain" description="J" evidence="4">
    <location>
        <begin position="1218"/>
        <end position="1303"/>
    </location>
</feature>
<feature type="compositionally biased region" description="Basic and acidic residues" evidence="3">
    <location>
        <begin position="262"/>
        <end position="278"/>
    </location>
</feature>
<dbReference type="InterPro" id="IPR011990">
    <property type="entry name" value="TPR-like_helical_dom_sf"/>
</dbReference>
<comment type="caution">
    <text evidence="5">The sequence shown here is derived from an EMBL/GenBank/DDBJ whole genome shotgun (WGS) entry which is preliminary data.</text>
</comment>
<feature type="compositionally biased region" description="Basic and acidic residues" evidence="3">
    <location>
        <begin position="1297"/>
        <end position="1311"/>
    </location>
</feature>
<feature type="region of interest" description="Disordered" evidence="3">
    <location>
        <begin position="477"/>
        <end position="499"/>
    </location>
</feature>
<evidence type="ECO:0000256" key="3">
    <source>
        <dbReference type="SAM" id="MobiDB-lite"/>
    </source>
</evidence>
<dbReference type="Pfam" id="PF13181">
    <property type="entry name" value="TPR_8"/>
    <property type="match status" value="1"/>
</dbReference>
<keyword evidence="1" id="KW-0802">TPR repeat</keyword>
<evidence type="ECO:0000256" key="1">
    <source>
        <dbReference type="PROSITE-ProRule" id="PRU00339"/>
    </source>
</evidence>
<proteinExistence type="predicted"/>
<dbReference type="InterPro" id="IPR001623">
    <property type="entry name" value="DnaJ_domain"/>
</dbReference>
<dbReference type="SUPFAM" id="SSF48452">
    <property type="entry name" value="TPR-like"/>
    <property type="match status" value="2"/>
</dbReference>
<dbReference type="PROSITE" id="PS50076">
    <property type="entry name" value="DNAJ_2"/>
    <property type="match status" value="1"/>
</dbReference>
<dbReference type="SUPFAM" id="SSF46565">
    <property type="entry name" value="Chaperone J-domain"/>
    <property type="match status" value="1"/>
</dbReference>
<dbReference type="Pfam" id="PF00226">
    <property type="entry name" value="DnaJ"/>
    <property type="match status" value="1"/>
</dbReference>
<feature type="compositionally biased region" description="Basic and acidic residues" evidence="3">
    <location>
        <begin position="1337"/>
        <end position="1347"/>
    </location>
</feature>
<feature type="region of interest" description="Disordered" evidence="3">
    <location>
        <begin position="253"/>
        <end position="295"/>
    </location>
</feature>
<dbReference type="EMBL" id="CAWUPB010000913">
    <property type="protein sequence ID" value="CAK7331122.1"/>
    <property type="molecule type" value="Genomic_DNA"/>
</dbReference>
<evidence type="ECO:0000256" key="2">
    <source>
        <dbReference type="SAM" id="Coils"/>
    </source>
</evidence>
<evidence type="ECO:0000313" key="6">
    <source>
        <dbReference type="Proteomes" id="UP001314170"/>
    </source>
</evidence>
<dbReference type="PRINTS" id="PR00625">
    <property type="entry name" value="JDOMAIN"/>
</dbReference>
<keyword evidence="2" id="KW-0175">Coiled coil</keyword>
<dbReference type="PANTHER" id="PTHR45181">
    <property type="entry name" value="HEAT SHOCK PROTEIN DNAJ WITH TETRATRICOPEPTIDE REPEAT-CONTAINING PROTEIN"/>
    <property type="match status" value="1"/>
</dbReference>
<dbReference type="PROSITE" id="PS50005">
    <property type="entry name" value="TPR"/>
    <property type="match status" value="1"/>
</dbReference>
<dbReference type="Gene3D" id="1.25.40.10">
    <property type="entry name" value="Tetratricopeptide repeat domain"/>
    <property type="match status" value="2"/>
</dbReference>
<dbReference type="CDD" id="cd06257">
    <property type="entry name" value="DnaJ"/>
    <property type="match status" value="1"/>
</dbReference>
<evidence type="ECO:0000313" key="5">
    <source>
        <dbReference type="EMBL" id="CAK7331122.1"/>
    </source>
</evidence>
<accession>A0AAV1RBY7</accession>
<feature type="region of interest" description="Disordered" evidence="3">
    <location>
        <begin position="512"/>
        <end position="535"/>
    </location>
</feature>
<sequence length="1347" mass="147953">MNPSNFGNLNSGFSNTTQISNQNSNFCSRSSSSSTKGGLSRPRLVKVRRQSNPQYFKSNEETWFGPGFNPFRLDTTRTEQGGSVSTEFGSGIGGDEAFVFGANRSNVGFNSNSGEGIIEELKGLRIGGGTNVKMNDKSGFVFPSDVNKSCGVDESTQKLSIDDKEKVVDGKSKLRANAGFEGGDNVGSSIGRNLESVLPDELEKKLNIEEVGDASATDGGGSFRADDIKNFGFKCSEKGSDMFAAASENARPDRIKNPNIKDSADTNDVNKKTNEKDSFGFGSRESTGGYVGGENESTLSGEMWCKLNIRSMKGESSGQTDMGFSSSRIFRKDMPTVNKGYKKFHDCSDPREFVCEGGMQGKDASGIQIPIDQPKVHMQPIGVAEPSHAFSSSSLAGGNAFRVPPTGGLEKTDGFSFTTKQDSAGSPFVEFKTPNPKGNLFTALNPKMESSRKFKDSKVKKKRGKLKQPIKVPLWPGQDFVTREGGSQEIPEASESYSPMDISPYQETLSDAQNSRETSVASEESFTLDNQHAPTDLQPNVLNDAIDEELVVATQQMDINEEDVKYGETKQENSEYCFDKCIGAENHLEESISGTETESFKSANEEIDSINDVMVTSAESEASSSTNVDSDLRTQFFSAVSSEDTVSSGFTFAASSSAQASPKRHHKKKNLAKVDNDSFSSSANSKGSYASSSLQFTPFSGPSSPLSPVRSKKVGLSAPPHGVGDNGELLRGQEINQGSVSASATAQEACEKWRLRGNQAYTSGDLSKAEDCYTQGVNCVSKSETSRSCLRALMLCYSNRAAARMSLGRMRDALGDCKMAAAIDPNFLRVQVRAANCYLALGEVEDAVQYFKRCLQLGIDVCVDRKVSVEASDGLQRAQKVSECMQHSAELLKRGAPNDAESALQVIAEGLLISSFSEKLLEMKAESLFMLRKYEEVIQLCEHTLDAAKKNAPPLHADYHVENLGPELTKGTSFMIWRGRLIFKSYFHLGRLEEAIASLEKQDELTFIATRNDFETQESLVPLAAAVRELLRHKAAGNQAFQAGKYSEAIEHYSAALSRNVESRPFAAICFCNRAAAYKAMGQITDAIADCSLAIALDGNYLKIIYDVVNLKKIAGFESRFMIYSLLDHQIDICTFALPWVHNPAISRRATLYEMIRDYGQATNDLQRLVDVLTKQVEEKTKQFGQFDRTTNLANDLRQARLRLSTIEEEARKEIPPNMYLILGIEPSASASEVKKAYRKAALRHHPDKAGQSLARSDNGDDGLWKEIGEEVHKDADRLFKMIGEAYAMLSDPSKRSQYDLEEAMRNDPKKRSGSSTYRTRTDAQNYPFERSSSRRQWKEAWRSYGQ</sequence>
<dbReference type="InterPro" id="IPR018253">
    <property type="entry name" value="DnaJ_domain_CS"/>
</dbReference>
<protein>
    <recommendedName>
        <fullName evidence="4">J domain-containing protein</fullName>
    </recommendedName>
</protein>
<dbReference type="InterPro" id="IPR036869">
    <property type="entry name" value="J_dom_sf"/>
</dbReference>
<keyword evidence="6" id="KW-1185">Reference proteome</keyword>
<feature type="compositionally biased region" description="Low complexity" evidence="3">
    <location>
        <begin position="1"/>
        <end position="34"/>
    </location>
</feature>
<dbReference type="SMART" id="SM00028">
    <property type="entry name" value="TPR"/>
    <property type="match status" value="7"/>
</dbReference>
<feature type="region of interest" description="Disordered" evidence="3">
    <location>
        <begin position="700"/>
        <end position="729"/>
    </location>
</feature>
<dbReference type="Gene3D" id="1.10.287.110">
    <property type="entry name" value="DnaJ domain"/>
    <property type="match status" value="1"/>
</dbReference>
<feature type="compositionally biased region" description="Basic residues" evidence="3">
    <location>
        <begin position="662"/>
        <end position="671"/>
    </location>
</feature>